<evidence type="ECO:0000313" key="2">
    <source>
        <dbReference type="EMBL" id="SEG54321.1"/>
    </source>
</evidence>
<reference evidence="2 3" key="1">
    <citation type="submission" date="2016-10" db="EMBL/GenBank/DDBJ databases">
        <authorList>
            <person name="de Groot N.N."/>
        </authorList>
    </citation>
    <scope>NUCLEOTIDE SEQUENCE [LARGE SCALE GENOMIC DNA]</scope>
    <source>
        <strain evidence="2 3">DSM 22489</strain>
    </source>
</reference>
<organism evidence="2 3">
    <name type="scientific">Bryocella elongata</name>
    <dbReference type="NCBI Taxonomy" id="863522"/>
    <lineage>
        <taxon>Bacteria</taxon>
        <taxon>Pseudomonadati</taxon>
        <taxon>Acidobacteriota</taxon>
        <taxon>Terriglobia</taxon>
        <taxon>Terriglobales</taxon>
        <taxon>Acidobacteriaceae</taxon>
        <taxon>Bryocella</taxon>
    </lineage>
</organism>
<keyword evidence="2" id="KW-0378">Hydrolase</keyword>
<proteinExistence type="predicted"/>
<dbReference type="Gene3D" id="3.90.1570.10">
    <property type="entry name" value="tt1808, chain A"/>
    <property type="match status" value="1"/>
</dbReference>
<dbReference type="OrthoDB" id="9799703at2"/>
<gene>
    <name evidence="2" type="ORF">SAMN05421819_3414</name>
</gene>
<feature type="domain" description="Putative restriction endonuclease" evidence="1">
    <location>
        <begin position="23"/>
        <end position="170"/>
    </location>
</feature>
<dbReference type="InterPro" id="IPR008538">
    <property type="entry name" value="Uma2"/>
</dbReference>
<dbReference type="InterPro" id="IPR011335">
    <property type="entry name" value="Restrct_endonuc-II-like"/>
</dbReference>
<dbReference type="PANTHER" id="PTHR34107">
    <property type="entry name" value="SLL0198 PROTEIN-RELATED"/>
    <property type="match status" value="1"/>
</dbReference>
<evidence type="ECO:0000313" key="3">
    <source>
        <dbReference type="Proteomes" id="UP000236728"/>
    </source>
</evidence>
<dbReference type="CDD" id="cd06260">
    <property type="entry name" value="DUF820-like"/>
    <property type="match status" value="1"/>
</dbReference>
<keyword evidence="2" id="KW-0255">Endonuclease</keyword>
<accession>A0A1H6B0A8</accession>
<dbReference type="Proteomes" id="UP000236728">
    <property type="component" value="Unassembled WGS sequence"/>
</dbReference>
<protein>
    <submittedName>
        <fullName evidence="2">Endonuclease, Uma2 family (Restriction endonuclease fold)</fullName>
    </submittedName>
</protein>
<dbReference type="PANTHER" id="PTHR34107:SF7">
    <property type="entry name" value="SLR2092 PROTEIN"/>
    <property type="match status" value="1"/>
</dbReference>
<evidence type="ECO:0000259" key="1">
    <source>
        <dbReference type="Pfam" id="PF05685"/>
    </source>
</evidence>
<dbReference type="RefSeq" id="WP_103934284.1">
    <property type="nucleotide sequence ID" value="NZ_FNVA01000006.1"/>
</dbReference>
<dbReference type="EMBL" id="FNVA01000006">
    <property type="protein sequence ID" value="SEG54321.1"/>
    <property type="molecule type" value="Genomic_DNA"/>
</dbReference>
<keyword evidence="2" id="KW-0540">Nuclease</keyword>
<dbReference type="SUPFAM" id="SSF52980">
    <property type="entry name" value="Restriction endonuclease-like"/>
    <property type="match status" value="1"/>
</dbReference>
<keyword evidence="3" id="KW-1185">Reference proteome</keyword>
<name>A0A1H6B0A8_9BACT</name>
<dbReference type="AlphaFoldDB" id="A0A1H6B0A8"/>
<dbReference type="GO" id="GO:0004519">
    <property type="term" value="F:endonuclease activity"/>
    <property type="evidence" value="ECO:0007669"/>
    <property type="project" value="UniProtKB-KW"/>
</dbReference>
<sequence length="198" mass="21969">MQLVVPQASSPLRLRFEQPLSDEELLRFCAKNDDLRIERDANGDLIVMSPTGSGTGSRNAELNFQLALWARQTNSGVVFDSSAGFTLPDGSMRSPDAAWISWPRWNALTEAQRQAFAPICPEFLVELRSPTDDLPKLQKKMQSWLANGAELAWLIDPERKIVEIYRPGKAAEEQEGHTAAYGEGPVGGFVLELGRIWG</sequence>
<dbReference type="Pfam" id="PF05685">
    <property type="entry name" value="Uma2"/>
    <property type="match status" value="1"/>
</dbReference>
<dbReference type="InterPro" id="IPR012296">
    <property type="entry name" value="Nuclease_put_TT1808"/>
</dbReference>